<sequence length="196" mass="21689">MVAVLTVAATASAPSLVLRPWRNEDVAVLARMGADPALLRWTTFPAGDAEEIRRWVTAQHDGREAGDRISFAVQEVDPRGVPAGHVVLKLRHDAGQPVGEVGYWTAAYARGRDIAARALGEVCRWAFERYAPDRLTRLELIHQVDNRASCRVAAKAQFSRFEVIPPRPPWPLEGHLHVRSRHGEASLRSQDVVAVP</sequence>
<evidence type="ECO:0000259" key="1">
    <source>
        <dbReference type="PROSITE" id="PS51186"/>
    </source>
</evidence>
<dbReference type="Proteomes" id="UP000578112">
    <property type="component" value="Unassembled WGS sequence"/>
</dbReference>
<comment type="caution">
    <text evidence="2">The sequence shown here is derived from an EMBL/GenBank/DDBJ whole genome shotgun (WGS) entry which is preliminary data.</text>
</comment>
<dbReference type="InterPro" id="IPR051908">
    <property type="entry name" value="Ribosomal_N-acetyltransferase"/>
</dbReference>
<dbReference type="GO" id="GO:0008999">
    <property type="term" value="F:protein-N-terminal-alanine acetyltransferase activity"/>
    <property type="evidence" value="ECO:0007669"/>
    <property type="project" value="TreeGrafter"/>
</dbReference>
<reference evidence="2 3" key="1">
    <citation type="submission" date="2020-08" db="EMBL/GenBank/DDBJ databases">
        <title>Sequencing the genomes of 1000 actinobacteria strains.</title>
        <authorList>
            <person name="Klenk H.-P."/>
        </authorList>
    </citation>
    <scope>NUCLEOTIDE SEQUENCE [LARGE SCALE GENOMIC DNA]</scope>
    <source>
        <strain evidence="2 3">DSM 43149</strain>
    </source>
</reference>
<dbReference type="InterPro" id="IPR000182">
    <property type="entry name" value="GNAT_dom"/>
</dbReference>
<dbReference type="InterPro" id="IPR016181">
    <property type="entry name" value="Acyl_CoA_acyltransferase"/>
</dbReference>
<dbReference type="PROSITE" id="PS51186">
    <property type="entry name" value="GNAT"/>
    <property type="match status" value="1"/>
</dbReference>
<keyword evidence="2" id="KW-0808">Transferase</keyword>
<organism evidence="2 3">
    <name type="scientific">Actinoplanes digitatis</name>
    <dbReference type="NCBI Taxonomy" id="1868"/>
    <lineage>
        <taxon>Bacteria</taxon>
        <taxon>Bacillati</taxon>
        <taxon>Actinomycetota</taxon>
        <taxon>Actinomycetes</taxon>
        <taxon>Micromonosporales</taxon>
        <taxon>Micromonosporaceae</taxon>
        <taxon>Actinoplanes</taxon>
    </lineage>
</organism>
<dbReference type="GO" id="GO:0005737">
    <property type="term" value="C:cytoplasm"/>
    <property type="evidence" value="ECO:0007669"/>
    <property type="project" value="TreeGrafter"/>
</dbReference>
<gene>
    <name evidence="2" type="ORF">BJ971_003551</name>
</gene>
<dbReference type="PANTHER" id="PTHR43441">
    <property type="entry name" value="RIBOSOMAL-PROTEIN-SERINE ACETYLTRANSFERASE"/>
    <property type="match status" value="1"/>
</dbReference>
<dbReference type="EMBL" id="JACHNH010000001">
    <property type="protein sequence ID" value="MBB4762995.1"/>
    <property type="molecule type" value="Genomic_DNA"/>
</dbReference>
<dbReference type="AlphaFoldDB" id="A0A7W7MQW9"/>
<dbReference type="PANTHER" id="PTHR43441:SF10">
    <property type="entry name" value="ACETYLTRANSFERASE"/>
    <property type="match status" value="1"/>
</dbReference>
<proteinExistence type="predicted"/>
<feature type="domain" description="N-acetyltransferase" evidence="1">
    <location>
        <begin position="16"/>
        <end position="179"/>
    </location>
</feature>
<dbReference type="RefSeq" id="WP_184994364.1">
    <property type="nucleotide sequence ID" value="NZ_BOMK01000042.1"/>
</dbReference>
<dbReference type="GO" id="GO:1990189">
    <property type="term" value="F:protein N-terminal-serine acetyltransferase activity"/>
    <property type="evidence" value="ECO:0007669"/>
    <property type="project" value="TreeGrafter"/>
</dbReference>
<dbReference type="Gene3D" id="3.40.630.30">
    <property type="match status" value="1"/>
</dbReference>
<dbReference type="Pfam" id="PF13302">
    <property type="entry name" value="Acetyltransf_3"/>
    <property type="match status" value="1"/>
</dbReference>
<accession>A0A7W7MQW9</accession>
<keyword evidence="3" id="KW-1185">Reference proteome</keyword>
<name>A0A7W7MQW9_9ACTN</name>
<evidence type="ECO:0000313" key="2">
    <source>
        <dbReference type="EMBL" id="MBB4762995.1"/>
    </source>
</evidence>
<protein>
    <submittedName>
        <fullName evidence="2">RimJ/RimL family protein N-acetyltransferase</fullName>
    </submittedName>
</protein>
<evidence type="ECO:0000313" key="3">
    <source>
        <dbReference type="Proteomes" id="UP000578112"/>
    </source>
</evidence>
<dbReference type="SUPFAM" id="SSF55729">
    <property type="entry name" value="Acyl-CoA N-acyltransferases (Nat)"/>
    <property type="match status" value="1"/>
</dbReference>